<name>A0A9P7NFC8_9HYPO</name>
<sequence length="190" mass="20891">MVTITLLPPNQAQWTTPALFTSAILNSTNFYRRAHNASDLHWNHTLADFARNHLLDKRGGGGCLFAHSGGPYGENLARGYADVTASVEAWGEEAAAYDYRGAAFSLGTGHFTQLVWKDTTDVGCGRRWCGREGWYLVCEYWPRGNIVGRFAEEVDGEVSGGGRGAPSMMMMMMMMMMMGFVFAVVVVGGW</sequence>
<dbReference type="Proteomes" id="UP000748025">
    <property type="component" value="Unassembled WGS sequence"/>
</dbReference>
<dbReference type="InterPro" id="IPR001283">
    <property type="entry name" value="CRISP-related"/>
</dbReference>
<feature type="domain" description="SCP" evidence="2">
    <location>
        <begin position="19"/>
        <end position="148"/>
    </location>
</feature>
<dbReference type="PANTHER" id="PTHR10334">
    <property type="entry name" value="CYSTEINE-RICH SECRETORY PROTEIN-RELATED"/>
    <property type="match status" value="1"/>
</dbReference>
<keyword evidence="1" id="KW-1133">Transmembrane helix</keyword>
<dbReference type="InterPro" id="IPR035940">
    <property type="entry name" value="CAP_sf"/>
</dbReference>
<dbReference type="Pfam" id="PF00188">
    <property type="entry name" value="CAP"/>
    <property type="match status" value="1"/>
</dbReference>
<comment type="caution">
    <text evidence="3">The sequence shown here is derived from an EMBL/GenBank/DDBJ whole genome shotgun (WGS) entry which is preliminary data.</text>
</comment>
<dbReference type="AlphaFoldDB" id="A0A9P7NFC8"/>
<evidence type="ECO:0000313" key="4">
    <source>
        <dbReference type="Proteomes" id="UP000748025"/>
    </source>
</evidence>
<feature type="transmembrane region" description="Helical" evidence="1">
    <location>
        <begin position="169"/>
        <end position="189"/>
    </location>
</feature>
<evidence type="ECO:0000256" key="1">
    <source>
        <dbReference type="SAM" id="Phobius"/>
    </source>
</evidence>
<keyword evidence="1" id="KW-0472">Membrane</keyword>
<dbReference type="GO" id="GO:0005576">
    <property type="term" value="C:extracellular region"/>
    <property type="evidence" value="ECO:0007669"/>
    <property type="project" value="InterPro"/>
</dbReference>
<dbReference type="InterPro" id="IPR018244">
    <property type="entry name" value="Allrgn_V5/Tpx1_CS"/>
</dbReference>
<accession>A0A9P7NFC8</accession>
<keyword evidence="1" id="KW-0812">Transmembrane</keyword>
<reference evidence="3" key="1">
    <citation type="journal article" date="2020" name="bioRxiv">
        <title>Whole genome comparisons of ergot fungi reveals the divergence and evolution of species within the genus Claviceps are the result of varying mechanisms driving genome evolution and host range expansion.</title>
        <authorList>
            <person name="Wyka S.A."/>
            <person name="Mondo S.J."/>
            <person name="Liu M."/>
            <person name="Dettman J."/>
            <person name="Nalam V."/>
            <person name="Broders K.D."/>
        </authorList>
    </citation>
    <scope>NUCLEOTIDE SEQUENCE</scope>
    <source>
        <strain evidence="3">CCC 602</strain>
    </source>
</reference>
<dbReference type="EMBL" id="SRPW01000246">
    <property type="protein sequence ID" value="KAG6016407.1"/>
    <property type="molecule type" value="Genomic_DNA"/>
</dbReference>
<gene>
    <name evidence="3" type="ORF">E4U43_003691</name>
</gene>
<protein>
    <recommendedName>
        <fullName evidence="2">SCP domain-containing protein</fullName>
    </recommendedName>
</protein>
<evidence type="ECO:0000259" key="2">
    <source>
        <dbReference type="SMART" id="SM00198"/>
    </source>
</evidence>
<dbReference type="SUPFAM" id="SSF55797">
    <property type="entry name" value="PR-1-like"/>
    <property type="match status" value="1"/>
</dbReference>
<evidence type="ECO:0000313" key="3">
    <source>
        <dbReference type="EMBL" id="KAG6016407.1"/>
    </source>
</evidence>
<dbReference type="Gene3D" id="3.40.33.10">
    <property type="entry name" value="CAP"/>
    <property type="match status" value="1"/>
</dbReference>
<proteinExistence type="predicted"/>
<keyword evidence="4" id="KW-1185">Reference proteome</keyword>
<organism evidence="3 4">
    <name type="scientific">Claviceps pusilla</name>
    <dbReference type="NCBI Taxonomy" id="123648"/>
    <lineage>
        <taxon>Eukaryota</taxon>
        <taxon>Fungi</taxon>
        <taxon>Dikarya</taxon>
        <taxon>Ascomycota</taxon>
        <taxon>Pezizomycotina</taxon>
        <taxon>Sordariomycetes</taxon>
        <taxon>Hypocreomycetidae</taxon>
        <taxon>Hypocreales</taxon>
        <taxon>Clavicipitaceae</taxon>
        <taxon>Claviceps</taxon>
    </lineage>
</organism>
<dbReference type="PRINTS" id="PR00837">
    <property type="entry name" value="V5TPXLIKE"/>
</dbReference>
<dbReference type="InterPro" id="IPR014044">
    <property type="entry name" value="CAP_dom"/>
</dbReference>
<dbReference type="PROSITE" id="PS01009">
    <property type="entry name" value="CRISP_1"/>
    <property type="match status" value="1"/>
</dbReference>
<dbReference type="OrthoDB" id="337038at2759"/>
<dbReference type="SMART" id="SM00198">
    <property type="entry name" value="SCP"/>
    <property type="match status" value="1"/>
</dbReference>